<dbReference type="SMART" id="SM00345">
    <property type="entry name" value="HTH_GNTR"/>
    <property type="match status" value="1"/>
</dbReference>
<evidence type="ECO:0000256" key="2">
    <source>
        <dbReference type="ARBA" id="ARBA00023125"/>
    </source>
</evidence>
<name>A0A1H2T011_9FLAO</name>
<evidence type="ECO:0000313" key="6">
    <source>
        <dbReference type="Proteomes" id="UP000199592"/>
    </source>
</evidence>
<dbReference type="Gene3D" id="3.40.50.2300">
    <property type="match status" value="2"/>
</dbReference>
<dbReference type="GO" id="GO:0003677">
    <property type="term" value="F:DNA binding"/>
    <property type="evidence" value="ECO:0007669"/>
    <property type="project" value="UniProtKB-KW"/>
</dbReference>
<dbReference type="InterPro" id="IPR028082">
    <property type="entry name" value="Peripla_BP_I"/>
</dbReference>
<dbReference type="GO" id="GO:0003700">
    <property type="term" value="F:DNA-binding transcription factor activity"/>
    <property type="evidence" value="ECO:0007669"/>
    <property type="project" value="InterPro"/>
</dbReference>
<keyword evidence="6" id="KW-1185">Reference proteome</keyword>
<dbReference type="SUPFAM" id="SSF46785">
    <property type="entry name" value="Winged helix' DNA-binding domain"/>
    <property type="match status" value="1"/>
</dbReference>
<dbReference type="InterPro" id="IPR036388">
    <property type="entry name" value="WH-like_DNA-bd_sf"/>
</dbReference>
<dbReference type="SUPFAM" id="SSF53822">
    <property type="entry name" value="Periplasmic binding protein-like I"/>
    <property type="match status" value="1"/>
</dbReference>
<keyword evidence="3" id="KW-0804">Transcription</keyword>
<accession>A0A1H2T011</accession>
<dbReference type="PROSITE" id="PS50949">
    <property type="entry name" value="HTH_GNTR"/>
    <property type="match status" value="1"/>
</dbReference>
<gene>
    <name evidence="5" type="ORF">SAMN04487892_1358</name>
</gene>
<evidence type="ECO:0000256" key="1">
    <source>
        <dbReference type="ARBA" id="ARBA00023015"/>
    </source>
</evidence>
<feature type="domain" description="HTH gntR-type" evidence="4">
    <location>
        <begin position="13"/>
        <end position="81"/>
    </location>
</feature>
<evidence type="ECO:0000313" key="5">
    <source>
        <dbReference type="EMBL" id="SDW37162.1"/>
    </source>
</evidence>
<dbReference type="EMBL" id="FNMY01000001">
    <property type="protein sequence ID" value="SDW37162.1"/>
    <property type="molecule type" value="Genomic_DNA"/>
</dbReference>
<sequence length="342" mass="39717">MLRLIDIKEESKVPKYKQIVDSILAAIENGKIKLDDRLPSVNELLIEFDISRDTVVRAYDHLKKNKIIVSVPGKGYYIKQDQLALKAKVFLLFNKLSPHKKIIYDAFAKSLGDNATIDFFIYENNYRHFKELIMDSKKRSYTYTHYVVISHFEEGGDDVLNFIKEEIPLEKLIVLDKRLDGLSKQVSCIYQDFEKDIYSALVELNSKLRKYSKIKLLLRQKTYHPLEIKKGFIKFCGQYAYDFGIIEEIESSKIEPETVYINLKENDLVTLIKKIKQTEYELGKDVGIISYNETPLKEVLLDGITVISTDFENLGKKAAEIVLNNQPIYSDNPFYVIQRNSL</sequence>
<dbReference type="PANTHER" id="PTHR38445">
    <property type="entry name" value="HTH-TYPE TRANSCRIPTIONAL REPRESSOR YTRA"/>
    <property type="match status" value="1"/>
</dbReference>
<dbReference type="Pfam" id="PF00392">
    <property type="entry name" value="GntR"/>
    <property type="match status" value="1"/>
</dbReference>
<dbReference type="InterPro" id="IPR000524">
    <property type="entry name" value="Tscrpt_reg_HTH_GntR"/>
</dbReference>
<dbReference type="Gene3D" id="1.10.10.10">
    <property type="entry name" value="Winged helix-like DNA-binding domain superfamily/Winged helix DNA-binding domain"/>
    <property type="match status" value="1"/>
</dbReference>
<reference evidence="6" key="1">
    <citation type="submission" date="2016-10" db="EMBL/GenBank/DDBJ databases">
        <authorList>
            <person name="Varghese N."/>
            <person name="Submissions S."/>
        </authorList>
    </citation>
    <scope>NUCLEOTIDE SEQUENCE [LARGE SCALE GENOMIC DNA]</scope>
    <source>
        <strain evidence="6">DSM 25030</strain>
    </source>
</reference>
<dbReference type="OrthoDB" id="742238at2"/>
<dbReference type="CDD" id="cd07377">
    <property type="entry name" value="WHTH_GntR"/>
    <property type="match status" value="1"/>
</dbReference>
<keyword evidence="1" id="KW-0805">Transcription regulation</keyword>
<proteinExistence type="predicted"/>
<dbReference type="InterPro" id="IPR036390">
    <property type="entry name" value="WH_DNA-bd_sf"/>
</dbReference>
<dbReference type="AlphaFoldDB" id="A0A1H2T011"/>
<dbReference type="Proteomes" id="UP000199592">
    <property type="component" value="Unassembled WGS sequence"/>
</dbReference>
<evidence type="ECO:0000256" key="3">
    <source>
        <dbReference type="ARBA" id="ARBA00023163"/>
    </source>
</evidence>
<organism evidence="5 6">
    <name type="scientific">Flagellimonas zhangzhouensis</name>
    <dbReference type="NCBI Taxonomy" id="1073328"/>
    <lineage>
        <taxon>Bacteria</taxon>
        <taxon>Pseudomonadati</taxon>
        <taxon>Bacteroidota</taxon>
        <taxon>Flavobacteriia</taxon>
        <taxon>Flavobacteriales</taxon>
        <taxon>Flavobacteriaceae</taxon>
        <taxon>Flagellimonas</taxon>
    </lineage>
</organism>
<dbReference type="RefSeq" id="WP_090297300.1">
    <property type="nucleotide sequence ID" value="NZ_FNKI01000002.1"/>
</dbReference>
<protein>
    <submittedName>
        <fullName evidence="5">Regulatory protein, gntR family</fullName>
    </submittedName>
</protein>
<dbReference type="PANTHER" id="PTHR38445:SF10">
    <property type="entry name" value="GNTR-FAMILY TRANSCRIPTIONAL REGULATOR"/>
    <property type="match status" value="1"/>
</dbReference>
<dbReference type="STRING" id="1073328.SAMN05216294_2719"/>
<evidence type="ECO:0000259" key="4">
    <source>
        <dbReference type="PROSITE" id="PS50949"/>
    </source>
</evidence>
<keyword evidence="2" id="KW-0238">DNA-binding</keyword>